<dbReference type="Gene3D" id="1.10.780.10">
    <property type="entry name" value="Hydroxylamine Oxidoreductase, Chain A, domain 1"/>
    <property type="match status" value="1"/>
</dbReference>
<protein>
    <submittedName>
        <fullName evidence="3">Uncharacterized protein</fullName>
    </submittedName>
</protein>
<proteinExistence type="predicted"/>
<accession>A0A7G1H0N2</accession>
<dbReference type="InterPro" id="IPR036280">
    <property type="entry name" value="Multihaem_cyt_sf"/>
</dbReference>
<keyword evidence="4" id="KW-1185">Reference proteome</keyword>
<keyword evidence="1 2" id="KW-0732">Signal</keyword>
<dbReference type="InterPro" id="IPR051829">
    <property type="entry name" value="Multiheme_Cytochr_ET"/>
</dbReference>
<name>A0A7G1H0N2_9BACT</name>
<evidence type="ECO:0000256" key="1">
    <source>
        <dbReference type="ARBA" id="ARBA00022729"/>
    </source>
</evidence>
<evidence type="ECO:0000313" key="3">
    <source>
        <dbReference type="EMBL" id="BCB96128.1"/>
    </source>
</evidence>
<dbReference type="PANTHER" id="PTHR35038:SF8">
    <property type="entry name" value="C-TYPE POLYHEME CYTOCHROME OMCC"/>
    <property type="match status" value="1"/>
</dbReference>
<feature type="chain" id="PRO_5029014315" evidence="2">
    <location>
        <begin position="23"/>
        <end position="410"/>
    </location>
</feature>
<dbReference type="PANTHER" id="PTHR35038">
    <property type="entry name" value="DISSIMILATORY SULFITE REDUCTASE SIRA"/>
    <property type="match status" value="1"/>
</dbReference>
<dbReference type="SUPFAM" id="SSF48695">
    <property type="entry name" value="Multiheme cytochromes"/>
    <property type="match status" value="1"/>
</dbReference>
<dbReference type="KEGG" id="dtp:JZK55_10500"/>
<gene>
    <name evidence="3" type="ORF">JZK55_10500</name>
</gene>
<evidence type="ECO:0000313" key="4">
    <source>
        <dbReference type="Proteomes" id="UP000516360"/>
    </source>
</evidence>
<dbReference type="RefSeq" id="WP_203473572.1">
    <property type="nucleotide sequence ID" value="NZ_AP022873.1"/>
</dbReference>
<dbReference type="EMBL" id="AP022873">
    <property type="protein sequence ID" value="BCB96128.1"/>
    <property type="molecule type" value="Genomic_DNA"/>
</dbReference>
<reference evidence="3 4" key="1">
    <citation type="submission" date="2020-03" db="EMBL/GenBank/DDBJ databases">
        <title>Complete genome sequences of two sulfur-disproportionating bacterial strains T55J and Mzg5.</title>
        <authorList>
            <person name="Umezawa K."/>
            <person name="Kojima H."/>
            <person name="Kato Y."/>
            <person name="Fukui M."/>
        </authorList>
    </citation>
    <scope>NUCLEOTIDE SEQUENCE [LARGE SCALE GENOMIC DNA]</scope>
    <source>
        <strain evidence="3 4">T55J</strain>
    </source>
</reference>
<dbReference type="Gene3D" id="1.20.850.10">
    <property type="entry name" value="Hydroxylamine Oxidoreductase, Chain A, domain 2"/>
    <property type="match status" value="1"/>
</dbReference>
<organism evidence="3 4">
    <name type="scientific">Dissulfurispira thermophila</name>
    <dbReference type="NCBI Taxonomy" id="2715679"/>
    <lineage>
        <taxon>Bacteria</taxon>
        <taxon>Pseudomonadati</taxon>
        <taxon>Nitrospirota</taxon>
        <taxon>Thermodesulfovibrionia</taxon>
        <taxon>Thermodesulfovibrionales</taxon>
        <taxon>Dissulfurispiraceae</taxon>
        <taxon>Dissulfurispira</taxon>
    </lineage>
</organism>
<dbReference type="Pfam" id="PF13447">
    <property type="entry name" value="Multi-haem_cyto"/>
    <property type="match status" value="2"/>
</dbReference>
<dbReference type="AlphaFoldDB" id="A0A7G1H0N2"/>
<sequence length="410" mass="46288">MKYLKIVLVFVIVLLFNSLSFAAGAKSMCIDCHNKVTPGVVKQHLEGKMSKKGVDCSSCHGSEHKKMDDAKLAKMPTPETCAGCHKKQVDQFKSGKHHLGWIASSAMPMWAHQPKAVVGEGYKGCSSCHKIGVKSDVEKTMYRYGNAQCDSCHTRHSFKKSEAQDPRACQTCHMGFDHPQWEMWSTSKHGTIWQIEGAKGKRAPTCQTCHMQDGNHGVMTAWGFLALRLPEDDKDWLNDRVTILQALGVLDEKGNPTARLDVVKAGKVARLTKEDFQKERDKMINVCSKCHGASYAKKQLEAGDMVIKDVDKVFATAIRVVQGLYRDGVLQKPADWTFAPDLLQFYEAKSSIEQDLYLMFLEYRMRTFQGAFHMNPDYMHWYGWAPMKETLQKIKDEAVKLRAEKTSAKQ</sequence>
<feature type="signal peptide" evidence="2">
    <location>
        <begin position="1"/>
        <end position="22"/>
    </location>
</feature>
<evidence type="ECO:0000256" key="2">
    <source>
        <dbReference type="SAM" id="SignalP"/>
    </source>
</evidence>
<dbReference type="Proteomes" id="UP000516360">
    <property type="component" value="Chromosome"/>
</dbReference>